<proteinExistence type="predicted"/>
<dbReference type="AlphaFoldDB" id="A0A1I1V826"/>
<reference evidence="1 2" key="1">
    <citation type="submission" date="2016-10" db="EMBL/GenBank/DDBJ databases">
        <authorList>
            <person name="de Groot N.N."/>
        </authorList>
    </citation>
    <scope>NUCLEOTIDE SEQUENCE [LARGE SCALE GENOMIC DNA]</scope>
    <source>
        <strain evidence="1 2">DSM 26130</strain>
    </source>
</reference>
<evidence type="ECO:0000313" key="1">
    <source>
        <dbReference type="EMBL" id="SFD79162.1"/>
    </source>
</evidence>
<organism evidence="1 2">
    <name type="scientific">Spirosoma endophyticum</name>
    <dbReference type="NCBI Taxonomy" id="662367"/>
    <lineage>
        <taxon>Bacteria</taxon>
        <taxon>Pseudomonadati</taxon>
        <taxon>Bacteroidota</taxon>
        <taxon>Cytophagia</taxon>
        <taxon>Cytophagales</taxon>
        <taxon>Cytophagaceae</taxon>
        <taxon>Spirosoma</taxon>
    </lineage>
</organism>
<protein>
    <submittedName>
        <fullName evidence="1">Uncharacterized protein</fullName>
    </submittedName>
</protein>
<sequence>MYLNSQPMIFQKRHPPVDAFFASNGVLAINIVHKKTCHRRIAGFFMDYVDTLPSCAIILASTLREVLHNTGHRFAESLIAVTLLIAAI</sequence>
<gene>
    <name evidence="1" type="ORF">SAMN05216167_10779</name>
</gene>
<keyword evidence="2" id="KW-1185">Reference proteome</keyword>
<name>A0A1I1V826_9BACT</name>
<accession>A0A1I1V826</accession>
<evidence type="ECO:0000313" key="2">
    <source>
        <dbReference type="Proteomes" id="UP000198598"/>
    </source>
</evidence>
<dbReference type="Proteomes" id="UP000198598">
    <property type="component" value="Unassembled WGS sequence"/>
</dbReference>
<dbReference type="EMBL" id="FOLQ01000007">
    <property type="protein sequence ID" value="SFD79162.1"/>
    <property type="molecule type" value="Genomic_DNA"/>
</dbReference>